<keyword evidence="2" id="KW-1185">Reference proteome</keyword>
<protein>
    <submittedName>
        <fullName evidence="1">Uncharacterized protein</fullName>
    </submittedName>
</protein>
<reference evidence="1" key="2">
    <citation type="journal article" date="2023" name="Int. J. Mol. Sci.">
        <title>De Novo Assembly and Annotation of 11 Diverse Shrub Willow (Salix) Genomes Reveals Novel Gene Organization in Sex-Linked Regions.</title>
        <authorList>
            <person name="Hyden B."/>
            <person name="Feng K."/>
            <person name="Yates T.B."/>
            <person name="Jawdy S."/>
            <person name="Cereghino C."/>
            <person name="Smart L.B."/>
            <person name="Muchero W."/>
        </authorList>
    </citation>
    <scope>NUCLEOTIDE SEQUENCE</scope>
    <source>
        <tissue evidence="1">Shoot tip</tissue>
    </source>
</reference>
<dbReference type="Proteomes" id="UP001151532">
    <property type="component" value="Chromosome 8"/>
</dbReference>
<evidence type="ECO:0000313" key="2">
    <source>
        <dbReference type="Proteomes" id="UP001151532"/>
    </source>
</evidence>
<name>A0A9Q0UA08_SALPP</name>
<comment type="caution">
    <text evidence="1">The sequence shown here is derived from an EMBL/GenBank/DDBJ whole genome shotgun (WGS) entry which is preliminary data.</text>
</comment>
<dbReference type="AlphaFoldDB" id="A0A9Q0UA08"/>
<sequence length="68" mass="7823">MLLENSAVPWSAPLILLNGLAFKKPEFTNLELPVLEFSFLLTRLVLELFGKKPSWLKRLEAEELLELL</sequence>
<accession>A0A9Q0UA08</accession>
<proteinExistence type="predicted"/>
<reference evidence="1" key="1">
    <citation type="submission" date="2022-11" db="EMBL/GenBank/DDBJ databases">
        <authorList>
            <person name="Hyden B.L."/>
            <person name="Feng K."/>
            <person name="Yates T."/>
            <person name="Jawdy S."/>
            <person name="Smart L.B."/>
            <person name="Muchero W."/>
        </authorList>
    </citation>
    <scope>NUCLEOTIDE SEQUENCE</scope>
    <source>
        <tissue evidence="1">Shoot tip</tissue>
    </source>
</reference>
<organism evidence="1 2">
    <name type="scientific">Salix purpurea</name>
    <name type="common">Purple osier willow</name>
    <dbReference type="NCBI Taxonomy" id="77065"/>
    <lineage>
        <taxon>Eukaryota</taxon>
        <taxon>Viridiplantae</taxon>
        <taxon>Streptophyta</taxon>
        <taxon>Embryophyta</taxon>
        <taxon>Tracheophyta</taxon>
        <taxon>Spermatophyta</taxon>
        <taxon>Magnoliopsida</taxon>
        <taxon>eudicotyledons</taxon>
        <taxon>Gunneridae</taxon>
        <taxon>Pentapetalae</taxon>
        <taxon>rosids</taxon>
        <taxon>fabids</taxon>
        <taxon>Malpighiales</taxon>
        <taxon>Salicaceae</taxon>
        <taxon>Saliceae</taxon>
        <taxon>Salix</taxon>
    </lineage>
</organism>
<evidence type="ECO:0000313" key="1">
    <source>
        <dbReference type="EMBL" id="KAJ6726142.1"/>
    </source>
</evidence>
<dbReference type="EMBL" id="JAPFFK010000013">
    <property type="protein sequence ID" value="KAJ6726142.1"/>
    <property type="molecule type" value="Genomic_DNA"/>
</dbReference>
<gene>
    <name evidence="1" type="ORF">OIU79_004329</name>
</gene>